<dbReference type="SUPFAM" id="SSF56219">
    <property type="entry name" value="DNase I-like"/>
    <property type="match status" value="1"/>
</dbReference>
<evidence type="ECO:0000259" key="1">
    <source>
        <dbReference type="Pfam" id="PF00078"/>
    </source>
</evidence>
<sequence>MLQETKRETWDRRFVSSVWKGKRVEWAALPACGASGGIVILWDSSKFECTEKVLGSFSVTVKFNSGEEGSFWLTSVYGPINPLWRKDFWLELQDLYGLTFPRCFQEALPRWTSDHSPICLETNPLKWGPTPFRFENMWLLHPEFKEKFRVWWQECTGEGWEGHKFMRKLKFVKSKLKEWNIMTFGDLKERKKLILTDLSRIDLIEQEGNLNSDLVLERTLRRRELEDVLLKEEVQWRQKSRVKWIKEGDCNSKFFHRVATGRRSRKFIKSLISERGETLNNIEDISEEIVNFFGNLYSKPVGESWRVEGIDWVPISGESGVWLDRPFTEEEVRMAVFQLNKEKAPGPNGFTIAVYQECWDVIKEDLMRVFLEFHTNGVLSGRLRKVLHETISGSQGAFIEGRHILDAVLIANEVVDEKRRSGEEGIVFKIDFEKAYDHVDWGFLDHVLQRKGSSRKWRSWIRGCLSSSSFAILVNGNAKGWVKASRGLRQGDPLSPFLFTLVADVLSRMLFRAEETGFTEASMEHLQNLKIILLVFGQVSGLKINLEKSTISGLPLGGNPKTIGFWDPVVERISRRLDGWKKAYLSLGGRITGREEKSSCQMEVVSRPKESGGLGFGKISLRNIALLGKWLWRFPRERSGLWHKVIGSIYGTCPNGWDANMVVRWSHRCPWKAIAQVFQEFSPFVRLVVGNGERIRFWEDLWWGNQSLCSQFVDLYRVISVKNLTVSNVLGNSFPLAWNLNFRRNLTDSEIDLLQRLMSSLTKFLWSSKVPSKVKALAWIVAHGKVNTNDKLQLRRPYKSLCPQWCILCKGNGESIDHLFLLCPVTIGLWNKLFKLAGLDWVPPRSFEDMLVITFKGLGNSLRGKTLWQVACLTLVWIVWQERNNRIFEDKGRSEETLWDLILFYSTLWASCSAAFRGVPLNVLQLNWSEVVVKSSWGASGLLVEGVPGWCFCECHKKGGFLETGFLDFLNLLISVEACGSASVEVWVGKPDCR</sequence>
<accession>A0A438JK46</accession>
<dbReference type="InterPro" id="IPR026960">
    <property type="entry name" value="RVT-Znf"/>
</dbReference>
<dbReference type="Proteomes" id="UP000288805">
    <property type="component" value="Unassembled WGS sequence"/>
</dbReference>
<dbReference type="SUPFAM" id="SSF56672">
    <property type="entry name" value="DNA/RNA polymerases"/>
    <property type="match status" value="1"/>
</dbReference>
<organism evidence="3 4">
    <name type="scientific">Vitis vinifera</name>
    <name type="common">Grape</name>
    <dbReference type="NCBI Taxonomy" id="29760"/>
    <lineage>
        <taxon>Eukaryota</taxon>
        <taxon>Viridiplantae</taxon>
        <taxon>Streptophyta</taxon>
        <taxon>Embryophyta</taxon>
        <taxon>Tracheophyta</taxon>
        <taxon>Spermatophyta</taxon>
        <taxon>Magnoliopsida</taxon>
        <taxon>eudicotyledons</taxon>
        <taxon>Gunneridae</taxon>
        <taxon>Pentapetalae</taxon>
        <taxon>rosids</taxon>
        <taxon>Vitales</taxon>
        <taxon>Vitaceae</taxon>
        <taxon>Viteae</taxon>
        <taxon>Vitis</taxon>
    </lineage>
</organism>
<dbReference type="Pfam" id="PF00078">
    <property type="entry name" value="RVT_1"/>
    <property type="match status" value="1"/>
</dbReference>
<evidence type="ECO:0000313" key="4">
    <source>
        <dbReference type="Proteomes" id="UP000288805"/>
    </source>
</evidence>
<dbReference type="PANTHER" id="PTHR33116:SF78">
    <property type="entry name" value="OS12G0587133 PROTEIN"/>
    <property type="match status" value="1"/>
</dbReference>
<reference evidence="3 4" key="1">
    <citation type="journal article" date="2018" name="PLoS Genet.">
        <title>Population sequencing reveals clonal diversity and ancestral inbreeding in the grapevine cultivar Chardonnay.</title>
        <authorList>
            <person name="Roach M.J."/>
            <person name="Johnson D.L."/>
            <person name="Bohlmann J."/>
            <person name="van Vuuren H.J."/>
            <person name="Jones S.J."/>
            <person name="Pretorius I.S."/>
            <person name="Schmidt S.A."/>
            <person name="Borneman A.R."/>
        </authorList>
    </citation>
    <scope>NUCLEOTIDE SEQUENCE [LARGE SCALE GENOMIC DNA]</scope>
    <source>
        <strain evidence="4">cv. Chardonnay</strain>
        <tissue evidence="3">Leaf</tissue>
    </source>
</reference>
<dbReference type="Pfam" id="PF13966">
    <property type="entry name" value="zf-RVT"/>
    <property type="match status" value="1"/>
</dbReference>
<dbReference type="EMBL" id="QGNW01000038">
    <property type="protein sequence ID" value="RVX09324.1"/>
    <property type="molecule type" value="Genomic_DNA"/>
</dbReference>
<dbReference type="InterPro" id="IPR043502">
    <property type="entry name" value="DNA/RNA_pol_sf"/>
</dbReference>
<feature type="domain" description="Reverse transcriptase zinc-binding" evidence="2">
    <location>
        <begin position="760"/>
        <end position="830"/>
    </location>
</feature>
<proteinExistence type="predicted"/>
<gene>
    <name evidence="3" type="primary">LORF2_207</name>
    <name evidence="3" type="ORF">CK203_015257</name>
</gene>
<feature type="domain" description="Reverse transcriptase" evidence="1">
    <location>
        <begin position="376"/>
        <end position="552"/>
    </location>
</feature>
<dbReference type="CDD" id="cd01650">
    <property type="entry name" value="RT_nLTR_like"/>
    <property type="match status" value="1"/>
</dbReference>
<name>A0A438JK46_VITVI</name>
<dbReference type="InterPro" id="IPR000477">
    <property type="entry name" value="RT_dom"/>
</dbReference>
<comment type="caution">
    <text evidence="3">The sequence shown here is derived from an EMBL/GenBank/DDBJ whole genome shotgun (WGS) entry which is preliminary data.</text>
</comment>
<dbReference type="AlphaFoldDB" id="A0A438JK46"/>
<dbReference type="InterPro" id="IPR036691">
    <property type="entry name" value="Endo/exonu/phosph_ase_sf"/>
</dbReference>
<protein>
    <submittedName>
        <fullName evidence="3">LINE-1 retrotransposable element ORF2 protein</fullName>
    </submittedName>
</protein>
<evidence type="ECO:0000313" key="3">
    <source>
        <dbReference type="EMBL" id="RVX09324.1"/>
    </source>
</evidence>
<evidence type="ECO:0000259" key="2">
    <source>
        <dbReference type="Pfam" id="PF13966"/>
    </source>
</evidence>
<dbReference type="PANTHER" id="PTHR33116">
    <property type="entry name" value="REVERSE TRANSCRIPTASE ZINC-BINDING DOMAIN-CONTAINING PROTEIN-RELATED-RELATED"/>
    <property type="match status" value="1"/>
</dbReference>